<dbReference type="Pfam" id="PF19300">
    <property type="entry name" value="BPD_transp_1_N"/>
    <property type="match status" value="1"/>
</dbReference>
<dbReference type="InterPro" id="IPR045621">
    <property type="entry name" value="BPD_transp_1_N"/>
</dbReference>
<evidence type="ECO:0000256" key="5">
    <source>
        <dbReference type="ARBA" id="ARBA00022989"/>
    </source>
</evidence>
<evidence type="ECO:0000256" key="3">
    <source>
        <dbReference type="ARBA" id="ARBA00022475"/>
    </source>
</evidence>
<feature type="transmembrane region" description="Helical" evidence="7">
    <location>
        <begin position="184"/>
        <end position="203"/>
    </location>
</feature>
<name>A0ABY4CJG0_9BACL</name>
<evidence type="ECO:0000259" key="8">
    <source>
        <dbReference type="Pfam" id="PF00528"/>
    </source>
</evidence>
<dbReference type="Gene3D" id="1.10.3720.10">
    <property type="entry name" value="MetI-like"/>
    <property type="match status" value="1"/>
</dbReference>
<keyword evidence="11" id="KW-1185">Reference proteome</keyword>
<evidence type="ECO:0000313" key="11">
    <source>
        <dbReference type="Proteomes" id="UP000830167"/>
    </source>
</evidence>
<dbReference type="InterPro" id="IPR035906">
    <property type="entry name" value="MetI-like_sf"/>
</dbReference>
<gene>
    <name evidence="10" type="ORF">LSG31_22195</name>
</gene>
<keyword evidence="3" id="KW-1003">Cell membrane</keyword>
<dbReference type="InterPro" id="IPR000515">
    <property type="entry name" value="MetI-like"/>
</dbReference>
<keyword evidence="2" id="KW-0813">Transport</keyword>
<feature type="transmembrane region" description="Helical" evidence="7">
    <location>
        <begin position="135"/>
        <end position="164"/>
    </location>
</feature>
<evidence type="ECO:0000256" key="4">
    <source>
        <dbReference type="ARBA" id="ARBA00022692"/>
    </source>
</evidence>
<keyword evidence="5 7" id="KW-1133">Transmembrane helix</keyword>
<evidence type="ECO:0000256" key="1">
    <source>
        <dbReference type="ARBA" id="ARBA00004651"/>
    </source>
</evidence>
<keyword evidence="4 7" id="KW-0812">Transmembrane</keyword>
<proteinExistence type="predicted"/>
<dbReference type="CDD" id="cd06261">
    <property type="entry name" value="TM_PBP2"/>
    <property type="match status" value="1"/>
</dbReference>
<evidence type="ECO:0000256" key="7">
    <source>
        <dbReference type="SAM" id="Phobius"/>
    </source>
</evidence>
<organism evidence="10 11">
    <name type="scientific">Fodinisporobacter ferrooxydans</name>
    <dbReference type="NCBI Taxonomy" id="2901836"/>
    <lineage>
        <taxon>Bacteria</taxon>
        <taxon>Bacillati</taxon>
        <taxon>Bacillota</taxon>
        <taxon>Bacilli</taxon>
        <taxon>Bacillales</taxon>
        <taxon>Alicyclobacillaceae</taxon>
        <taxon>Fodinisporobacter</taxon>
    </lineage>
</organism>
<dbReference type="RefSeq" id="WP_347437230.1">
    <property type="nucleotide sequence ID" value="NZ_CP089291.1"/>
</dbReference>
<dbReference type="EMBL" id="CP089291">
    <property type="protein sequence ID" value="UOF90533.1"/>
    <property type="molecule type" value="Genomic_DNA"/>
</dbReference>
<feature type="transmembrane region" description="Helical" evidence="7">
    <location>
        <begin position="103"/>
        <end position="123"/>
    </location>
</feature>
<evidence type="ECO:0000259" key="9">
    <source>
        <dbReference type="Pfam" id="PF19300"/>
    </source>
</evidence>
<feature type="domain" description="ABC transporter type 1 GsiC-like N-terminal" evidence="9">
    <location>
        <begin position="1"/>
        <end position="78"/>
    </location>
</feature>
<dbReference type="Pfam" id="PF00528">
    <property type="entry name" value="BPD_transp_1"/>
    <property type="match status" value="1"/>
</dbReference>
<dbReference type="PANTHER" id="PTHR43163">
    <property type="entry name" value="DIPEPTIDE TRANSPORT SYSTEM PERMEASE PROTEIN DPPB-RELATED"/>
    <property type="match status" value="1"/>
</dbReference>
<feature type="transmembrane region" description="Helical" evidence="7">
    <location>
        <begin position="285"/>
        <end position="311"/>
    </location>
</feature>
<dbReference type="PANTHER" id="PTHR43163:SF6">
    <property type="entry name" value="DIPEPTIDE TRANSPORT SYSTEM PERMEASE PROTEIN DPPB-RELATED"/>
    <property type="match status" value="1"/>
</dbReference>
<evidence type="ECO:0000313" key="10">
    <source>
        <dbReference type="EMBL" id="UOF90533.1"/>
    </source>
</evidence>
<protein>
    <submittedName>
        <fullName evidence="10">ABC transporter permease</fullName>
    </submittedName>
</protein>
<evidence type="ECO:0000256" key="6">
    <source>
        <dbReference type="ARBA" id="ARBA00023136"/>
    </source>
</evidence>
<comment type="subcellular location">
    <subcellularLocation>
        <location evidence="1">Cell membrane</location>
        <topology evidence="1">Multi-pass membrane protein</topology>
    </subcellularLocation>
</comment>
<sequence length="318" mass="35242">MYSYMIRRVLTMIPTVLILSILLFAISHLAKGDPLAGLVNPSTAKNPDYIQHLRHVYGLDRPAYVQYFLWLKNMLHGDFGYSMSKGLPVSMLLKQTIGNSLKLAIAAEMITLAIGIPAGILAARNKDTYVDYTATAFTLVSLSTPSFFIGLILIYVFAITLQWLPAFGTSDPSGNGGALDSLRHMILPALTIAVIQIAPYIQYMRSSMLDHMRMDYVRTARAKGLREREVMNRHVLRNAMIPIITLFGLDITTFLAGAPITEYVFTWPGIGQLSIHAVLNRDYTVIMAVNVIAAAAVLIGNLISDMLYALADPRIRYD</sequence>
<feature type="domain" description="ABC transmembrane type-1" evidence="8">
    <location>
        <begin position="115"/>
        <end position="316"/>
    </location>
</feature>
<reference evidence="10" key="1">
    <citation type="submission" date="2021-12" db="EMBL/GenBank/DDBJ databases">
        <title>Alicyclobacillaceae gen. nov., sp. nov., isolated from chalcocite enrichment system.</title>
        <authorList>
            <person name="Jiang Z."/>
        </authorList>
    </citation>
    <scope>NUCLEOTIDE SEQUENCE</scope>
    <source>
        <strain evidence="10">MYW30-H2</strain>
    </source>
</reference>
<accession>A0ABY4CJG0</accession>
<feature type="transmembrane region" description="Helical" evidence="7">
    <location>
        <begin position="241"/>
        <end position="265"/>
    </location>
</feature>
<evidence type="ECO:0000256" key="2">
    <source>
        <dbReference type="ARBA" id="ARBA00022448"/>
    </source>
</evidence>
<dbReference type="SUPFAM" id="SSF161098">
    <property type="entry name" value="MetI-like"/>
    <property type="match status" value="1"/>
</dbReference>
<keyword evidence="6 7" id="KW-0472">Membrane</keyword>
<dbReference type="Proteomes" id="UP000830167">
    <property type="component" value="Chromosome"/>
</dbReference>